<dbReference type="Gene3D" id="3.90.960.10">
    <property type="entry name" value="YbaK/aminoacyl-tRNA synthetase-associated domain"/>
    <property type="match status" value="1"/>
</dbReference>
<evidence type="ECO:0000313" key="2">
    <source>
        <dbReference type="EMBL" id="EFN55498.1"/>
    </source>
</evidence>
<dbReference type="AlphaFoldDB" id="E1ZFG7"/>
<dbReference type="SUPFAM" id="SSF55826">
    <property type="entry name" value="YbaK/ProRS associated domain"/>
    <property type="match status" value="1"/>
</dbReference>
<gene>
    <name evidence="2" type="ORF">CHLNCDRAFT_14150</name>
</gene>
<feature type="domain" description="YbaK/aminoacyl-tRNA synthetase-associated" evidence="1">
    <location>
        <begin position="2"/>
        <end position="88"/>
    </location>
</feature>
<dbReference type="GeneID" id="17355097"/>
<dbReference type="eggNOG" id="ENOG502SGJC">
    <property type="taxonomic scope" value="Eukaryota"/>
</dbReference>
<organism evidence="3">
    <name type="scientific">Chlorella variabilis</name>
    <name type="common">Green alga</name>
    <dbReference type="NCBI Taxonomy" id="554065"/>
    <lineage>
        <taxon>Eukaryota</taxon>
        <taxon>Viridiplantae</taxon>
        <taxon>Chlorophyta</taxon>
        <taxon>core chlorophytes</taxon>
        <taxon>Trebouxiophyceae</taxon>
        <taxon>Chlorellales</taxon>
        <taxon>Chlorellaceae</taxon>
        <taxon>Chlorella clade</taxon>
        <taxon>Chlorella</taxon>
    </lineage>
</organism>
<dbReference type="EMBL" id="GL433844">
    <property type="protein sequence ID" value="EFN55498.1"/>
    <property type="molecule type" value="Genomic_DNA"/>
</dbReference>
<dbReference type="InterPro" id="IPR007214">
    <property type="entry name" value="YbaK/aa-tRNA-synth-assoc-dom"/>
</dbReference>
<dbReference type="InterPro" id="IPR036754">
    <property type="entry name" value="YbaK/aa-tRNA-synt-asso_dom_sf"/>
</dbReference>
<reference evidence="2 3" key="1">
    <citation type="journal article" date="2010" name="Plant Cell">
        <title>The Chlorella variabilis NC64A genome reveals adaptation to photosymbiosis, coevolution with viruses, and cryptic sex.</title>
        <authorList>
            <person name="Blanc G."/>
            <person name="Duncan G."/>
            <person name="Agarkova I."/>
            <person name="Borodovsky M."/>
            <person name="Gurnon J."/>
            <person name="Kuo A."/>
            <person name="Lindquist E."/>
            <person name="Lucas S."/>
            <person name="Pangilinan J."/>
            <person name="Polle J."/>
            <person name="Salamov A."/>
            <person name="Terry A."/>
            <person name="Yamada T."/>
            <person name="Dunigan D.D."/>
            <person name="Grigoriev I.V."/>
            <person name="Claverie J.M."/>
            <person name="Van Etten J.L."/>
        </authorList>
    </citation>
    <scope>NUCLEOTIDE SEQUENCE [LARGE SCALE GENOMIC DNA]</scope>
    <source>
        <strain evidence="2 3">NC64A</strain>
    </source>
</reference>
<feature type="non-terminal residue" evidence="2">
    <location>
        <position position="1"/>
    </location>
</feature>
<evidence type="ECO:0000313" key="3">
    <source>
        <dbReference type="Proteomes" id="UP000008141"/>
    </source>
</evidence>
<feature type="non-terminal residue" evidence="2">
    <location>
        <position position="98"/>
    </location>
</feature>
<dbReference type="KEGG" id="cvr:CHLNCDRAFT_14150"/>
<dbReference type="Proteomes" id="UP000008141">
    <property type="component" value="Unassembled WGS sequence"/>
</dbReference>
<dbReference type="RefSeq" id="XP_005847600.1">
    <property type="nucleotide sequence ID" value="XM_005847538.1"/>
</dbReference>
<evidence type="ECO:0000259" key="1">
    <source>
        <dbReference type="Pfam" id="PF04073"/>
    </source>
</evidence>
<name>E1ZFG7_CHLVA</name>
<dbReference type="GO" id="GO:0002161">
    <property type="term" value="F:aminoacyl-tRNA deacylase activity"/>
    <property type="evidence" value="ECO:0007669"/>
    <property type="project" value="InterPro"/>
</dbReference>
<accession>E1ZFG7</accession>
<dbReference type="OrthoDB" id="10261556at2759"/>
<dbReference type="Pfam" id="PF04073">
    <property type="entry name" value="tRNA_edit"/>
    <property type="match status" value="1"/>
</dbReference>
<keyword evidence="3" id="KW-1185">Reference proteome</keyword>
<protein>
    <recommendedName>
        <fullName evidence="1">YbaK/aminoacyl-tRNA synthetase-associated domain-containing protein</fullName>
    </recommendedName>
</protein>
<proteinExistence type="predicted"/>
<dbReference type="PANTHER" id="PTHR30411">
    <property type="entry name" value="CYTOPLASMIC PROTEIN"/>
    <property type="match status" value="1"/>
</dbReference>
<sequence length="98" mass="10161">VLVLPLAARVDERRLASMLHTGRSRVRLAPAASLVPLCGYTVGNVPPFGHRSRLPVIVDASVPAFDSCYAGGGSDKAEVLIAVPELLRATGATVADIA</sequence>
<dbReference type="PANTHER" id="PTHR30411:SF1">
    <property type="entry name" value="CYTOPLASMIC PROTEIN"/>
    <property type="match status" value="1"/>
</dbReference>
<dbReference type="InParanoid" id="E1ZFG7"/>